<dbReference type="Gene3D" id="3.30.200.20">
    <property type="entry name" value="Phosphorylase Kinase, domain 1"/>
    <property type="match status" value="1"/>
</dbReference>
<keyword evidence="5" id="KW-0067">ATP-binding</keyword>
<dbReference type="Gene3D" id="3.90.1200.10">
    <property type="match status" value="1"/>
</dbReference>
<dbReference type="Pfam" id="PF01636">
    <property type="entry name" value="APH"/>
    <property type="match status" value="1"/>
</dbReference>
<dbReference type="InterPro" id="IPR011009">
    <property type="entry name" value="Kinase-like_dom_sf"/>
</dbReference>
<keyword evidence="3" id="KW-0547">Nucleotide-binding</keyword>
<name>A0A8K0SRK3_9HYPO</name>
<dbReference type="OrthoDB" id="25129at2759"/>
<comment type="caution">
    <text evidence="7">The sequence shown here is derived from an EMBL/GenBank/DDBJ whole genome shotgun (WGS) entry which is preliminary data.</text>
</comment>
<evidence type="ECO:0000256" key="3">
    <source>
        <dbReference type="ARBA" id="ARBA00022741"/>
    </source>
</evidence>
<dbReference type="GO" id="GO:0005524">
    <property type="term" value="F:ATP binding"/>
    <property type="evidence" value="ECO:0007669"/>
    <property type="project" value="UniProtKB-KW"/>
</dbReference>
<dbReference type="InterPro" id="IPR002575">
    <property type="entry name" value="Aminoglycoside_PTrfase"/>
</dbReference>
<evidence type="ECO:0000259" key="6">
    <source>
        <dbReference type="Pfam" id="PF01636"/>
    </source>
</evidence>
<sequence length="358" mass="39947">MDEEIKVELAGTPFAPSKLRPLTGGTANFIYHAVLNQPLPDGTTEVAIKHGEGYIASQPDWKLSTSRCGIEEECLRLLAGLPACVTSGCTVSTPKLYSYDPQTHTQVQEYLPNAANLKQYSLDRYKAPTPSSLEPQCLQLGQCLGQWLQSFHEWSRQPDHASFRQAVSRNKDLQLLKHMINYQTLPQKAEQHPQIMGDVKDILLQISEATTAELQDETKLEVIHGDFWTGNVLLPIESSGKISVKIIDWEMAQLGLRPVDLGQFIAELWQLKLYKDIEAAVWMIKGFVQGYGKLEPDFAFRVLLHVGAHLVCFGSTTPGWGTAEQQAQVLKTGKDLLVKSWGKDRAAFDGHDLECLFS</sequence>
<protein>
    <submittedName>
        <fullName evidence="7">Kinase-like domain-containing protein</fullName>
    </submittedName>
</protein>
<dbReference type="PANTHER" id="PTHR34273">
    <property type="entry name" value="METHYLTHIORIBOSE KINASE"/>
    <property type="match status" value="1"/>
</dbReference>
<evidence type="ECO:0000313" key="8">
    <source>
        <dbReference type="Proteomes" id="UP000813444"/>
    </source>
</evidence>
<proteinExistence type="inferred from homology"/>
<keyword evidence="8" id="KW-1185">Reference proteome</keyword>
<dbReference type="PANTHER" id="PTHR34273:SF2">
    <property type="entry name" value="METHYLTHIORIBOSE KINASE"/>
    <property type="match status" value="1"/>
</dbReference>
<dbReference type="EMBL" id="JAGPNK010000009">
    <property type="protein sequence ID" value="KAH7313300.1"/>
    <property type="molecule type" value="Genomic_DNA"/>
</dbReference>
<reference evidence="7" key="1">
    <citation type="journal article" date="2021" name="Nat. Commun.">
        <title>Genetic determinants of endophytism in the Arabidopsis root mycobiome.</title>
        <authorList>
            <person name="Mesny F."/>
            <person name="Miyauchi S."/>
            <person name="Thiergart T."/>
            <person name="Pickel B."/>
            <person name="Atanasova L."/>
            <person name="Karlsson M."/>
            <person name="Huettel B."/>
            <person name="Barry K.W."/>
            <person name="Haridas S."/>
            <person name="Chen C."/>
            <person name="Bauer D."/>
            <person name="Andreopoulos W."/>
            <person name="Pangilinan J."/>
            <person name="LaButti K."/>
            <person name="Riley R."/>
            <person name="Lipzen A."/>
            <person name="Clum A."/>
            <person name="Drula E."/>
            <person name="Henrissat B."/>
            <person name="Kohler A."/>
            <person name="Grigoriev I.V."/>
            <person name="Martin F.M."/>
            <person name="Hacquard S."/>
        </authorList>
    </citation>
    <scope>NUCLEOTIDE SEQUENCE</scope>
    <source>
        <strain evidence="7">MPI-CAGE-CH-0235</strain>
    </source>
</reference>
<dbReference type="Proteomes" id="UP000813444">
    <property type="component" value="Unassembled WGS sequence"/>
</dbReference>
<evidence type="ECO:0000256" key="2">
    <source>
        <dbReference type="ARBA" id="ARBA00022679"/>
    </source>
</evidence>
<keyword evidence="2" id="KW-0808">Transferase</keyword>
<comment type="similarity">
    <text evidence="1">Belongs to the methylthioribose kinase family.</text>
</comment>
<gene>
    <name evidence="7" type="ORF">B0I35DRAFT_269723</name>
</gene>
<evidence type="ECO:0000256" key="1">
    <source>
        <dbReference type="ARBA" id="ARBA00010165"/>
    </source>
</evidence>
<evidence type="ECO:0000256" key="4">
    <source>
        <dbReference type="ARBA" id="ARBA00022777"/>
    </source>
</evidence>
<feature type="domain" description="Aminoglycoside phosphotransferase" evidence="6">
    <location>
        <begin position="71"/>
        <end position="267"/>
    </location>
</feature>
<evidence type="ECO:0000313" key="7">
    <source>
        <dbReference type="EMBL" id="KAH7313300.1"/>
    </source>
</evidence>
<keyword evidence="4 7" id="KW-0418">Kinase</keyword>
<accession>A0A8K0SRK3</accession>
<dbReference type="GO" id="GO:0016301">
    <property type="term" value="F:kinase activity"/>
    <property type="evidence" value="ECO:0007669"/>
    <property type="project" value="UniProtKB-KW"/>
</dbReference>
<organism evidence="7 8">
    <name type="scientific">Stachybotrys elegans</name>
    <dbReference type="NCBI Taxonomy" id="80388"/>
    <lineage>
        <taxon>Eukaryota</taxon>
        <taxon>Fungi</taxon>
        <taxon>Dikarya</taxon>
        <taxon>Ascomycota</taxon>
        <taxon>Pezizomycotina</taxon>
        <taxon>Sordariomycetes</taxon>
        <taxon>Hypocreomycetidae</taxon>
        <taxon>Hypocreales</taxon>
        <taxon>Stachybotryaceae</taxon>
        <taxon>Stachybotrys</taxon>
    </lineage>
</organism>
<dbReference type="SUPFAM" id="SSF56112">
    <property type="entry name" value="Protein kinase-like (PK-like)"/>
    <property type="match status" value="1"/>
</dbReference>
<dbReference type="AlphaFoldDB" id="A0A8K0SRK3"/>
<evidence type="ECO:0000256" key="5">
    <source>
        <dbReference type="ARBA" id="ARBA00022840"/>
    </source>
</evidence>